<evidence type="ECO:0000313" key="3">
    <source>
        <dbReference type="Proteomes" id="UP000037460"/>
    </source>
</evidence>
<keyword evidence="3" id="KW-1185">Reference proteome</keyword>
<name>A0A0M0JAC8_9EUKA</name>
<dbReference type="SUPFAM" id="SSF50800">
    <property type="entry name" value="PK beta-barrel domain-like"/>
    <property type="match status" value="1"/>
</dbReference>
<reference evidence="3" key="1">
    <citation type="journal article" date="2015" name="PLoS Genet.">
        <title>Genome Sequence and Transcriptome Analyses of Chrysochromulina tobin: Metabolic Tools for Enhanced Algal Fitness in the Prominent Order Prymnesiales (Haptophyceae).</title>
        <authorList>
            <person name="Hovde B.T."/>
            <person name="Deodato C.R."/>
            <person name="Hunsperger H.M."/>
            <person name="Ryken S.A."/>
            <person name="Yost W."/>
            <person name="Jha R.K."/>
            <person name="Patterson J."/>
            <person name="Monnat R.J. Jr."/>
            <person name="Barlow S.B."/>
            <person name="Starkenburg S.R."/>
            <person name="Cattolico R.A."/>
        </authorList>
    </citation>
    <scope>NUCLEOTIDE SEQUENCE</scope>
    <source>
        <strain evidence="3">CCMP291</strain>
    </source>
</reference>
<feature type="domain" description="MOSC" evidence="1">
    <location>
        <begin position="4"/>
        <end position="126"/>
    </location>
</feature>
<protein>
    <recommendedName>
        <fullName evidence="1">MOSC domain-containing protein</fullName>
    </recommendedName>
</protein>
<dbReference type="GO" id="GO:0030151">
    <property type="term" value="F:molybdenum ion binding"/>
    <property type="evidence" value="ECO:0007669"/>
    <property type="project" value="InterPro"/>
</dbReference>
<evidence type="ECO:0000259" key="1">
    <source>
        <dbReference type="Pfam" id="PF03473"/>
    </source>
</evidence>
<dbReference type="GO" id="GO:0003824">
    <property type="term" value="F:catalytic activity"/>
    <property type="evidence" value="ECO:0007669"/>
    <property type="project" value="InterPro"/>
</dbReference>
<dbReference type="EMBL" id="JWZX01003182">
    <property type="protein sequence ID" value="KOO23539.1"/>
    <property type="molecule type" value="Genomic_DNA"/>
</dbReference>
<dbReference type="Proteomes" id="UP000037460">
    <property type="component" value="Unassembled WGS sequence"/>
</dbReference>
<dbReference type="Pfam" id="PF03473">
    <property type="entry name" value="MOSC"/>
    <property type="match status" value="1"/>
</dbReference>
<dbReference type="InterPro" id="IPR011037">
    <property type="entry name" value="Pyrv_Knase-like_insert_dom_sf"/>
</dbReference>
<evidence type="ECO:0000313" key="2">
    <source>
        <dbReference type="EMBL" id="KOO23539.1"/>
    </source>
</evidence>
<proteinExistence type="predicted"/>
<dbReference type="Gene3D" id="2.40.33.20">
    <property type="entry name" value="PK beta-barrel domain-like"/>
    <property type="match status" value="1"/>
</dbReference>
<gene>
    <name evidence="2" type="ORF">Ctob_001190</name>
</gene>
<comment type="caution">
    <text evidence="2">The sequence shown here is derived from an EMBL/GenBank/DDBJ whole genome shotgun (WGS) entry which is preliminary data.</text>
</comment>
<accession>A0A0M0JAC8</accession>
<sequence>MADDGVHYEADRLVSILTTDMIDMVQQQGGSATKVDHLGENILVEGMLFDDFKANDTFEVVSEDGASALTLKIVEPRLASAVELSQLGDDEGKKRSISNILTIQSGFSGWTARIATAGRARVGFKISKRLEKEEETDGVA</sequence>
<dbReference type="InterPro" id="IPR005302">
    <property type="entry name" value="MoCF_Sase_C"/>
</dbReference>
<dbReference type="AlphaFoldDB" id="A0A0M0JAC8"/>
<dbReference type="GO" id="GO:0030170">
    <property type="term" value="F:pyridoxal phosphate binding"/>
    <property type="evidence" value="ECO:0007669"/>
    <property type="project" value="InterPro"/>
</dbReference>
<organism evidence="2 3">
    <name type="scientific">Chrysochromulina tobinii</name>
    <dbReference type="NCBI Taxonomy" id="1460289"/>
    <lineage>
        <taxon>Eukaryota</taxon>
        <taxon>Haptista</taxon>
        <taxon>Haptophyta</taxon>
        <taxon>Prymnesiophyceae</taxon>
        <taxon>Prymnesiales</taxon>
        <taxon>Chrysochromulinaceae</taxon>
        <taxon>Chrysochromulina</taxon>
    </lineage>
</organism>